<dbReference type="Proteomes" id="UP000001203">
    <property type="component" value="Chromosome circular"/>
</dbReference>
<dbReference type="KEGG" id="cyt:cce_3781"/>
<keyword evidence="2" id="KW-1185">Reference proteome</keyword>
<dbReference type="HOGENOM" id="CLU_3116979_0_0_3"/>
<evidence type="ECO:0000313" key="2">
    <source>
        <dbReference type="Proteomes" id="UP000001203"/>
    </source>
</evidence>
<name>B1X1U9_CROS5</name>
<protein>
    <submittedName>
        <fullName evidence="1">Uncharacterized protein</fullName>
    </submittedName>
</protein>
<sequence length="50" mass="6047">MSQITIQCRLVAKEPIRHTLWRLMTDLNTPFINELLQKVAQHPDFEKWKQ</sequence>
<organism evidence="1 2">
    <name type="scientific">Crocosphaera subtropica (strain ATCC 51142 / BH68)</name>
    <name type="common">Cyanothece sp. (strain ATCC 51142)</name>
    <dbReference type="NCBI Taxonomy" id="43989"/>
    <lineage>
        <taxon>Bacteria</taxon>
        <taxon>Bacillati</taxon>
        <taxon>Cyanobacteriota</taxon>
        <taxon>Cyanophyceae</taxon>
        <taxon>Oscillatoriophycideae</taxon>
        <taxon>Chroococcales</taxon>
        <taxon>Aphanothecaceae</taxon>
        <taxon>Crocosphaera</taxon>
        <taxon>Crocosphaera subtropica</taxon>
    </lineage>
</organism>
<accession>B1X1U9</accession>
<dbReference type="RefSeq" id="WP_009545063.1">
    <property type="nucleotide sequence ID" value="NC_010546.1"/>
</dbReference>
<dbReference type="STRING" id="43989.cce_3781"/>
<dbReference type="eggNOG" id="COG0675">
    <property type="taxonomic scope" value="Bacteria"/>
</dbReference>
<dbReference type="AlphaFoldDB" id="B1X1U9"/>
<evidence type="ECO:0000313" key="1">
    <source>
        <dbReference type="EMBL" id="ACB53129.1"/>
    </source>
</evidence>
<dbReference type="EMBL" id="CP000806">
    <property type="protein sequence ID" value="ACB53129.1"/>
    <property type="molecule type" value="Genomic_DNA"/>
</dbReference>
<gene>
    <name evidence="1" type="ordered locus">cce_3781</name>
</gene>
<proteinExistence type="predicted"/>
<reference evidence="1 2" key="1">
    <citation type="journal article" date="2008" name="Proc. Natl. Acad. Sci. U.S.A.">
        <title>The genome of Cyanothece 51142, a unicellular diazotrophic cyanobacterium important in the marine nitrogen cycle.</title>
        <authorList>
            <person name="Welsh E.A."/>
            <person name="Liberton M."/>
            <person name="Stoeckel J."/>
            <person name="Loh T."/>
            <person name="Elvitigala T."/>
            <person name="Wang C."/>
            <person name="Wollam A."/>
            <person name="Fulton R.S."/>
            <person name="Clifton S.W."/>
            <person name="Jacobs J.M."/>
            <person name="Aurora R."/>
            <person name="Ghosh B.K."/>
            <person name="Sherman L.A."/>
            <person name="Smith R.D."/>
            <person name="Wilson R.K."/>
            <person name="Pakrasi H.B."/>
        </authorList>
    </citation>
    <scope>NUCLEOTIDE SEQUENCE [LARGE SCALE GENOMIC DNA]</scope>
    <source>
        <strain evidence="2">ATCC 51142 / BH68</strain>
    </source>
</reference>